<dbReference type="PRINTS" id="PR01434">
    <property type="entry name" value="NADHDHGNASE5"/>
</dbReference>
<dbReference type="EMBL" id="KM247364">
    <property type="protein sequence ID" value="AIZ97085.1"/>
    <property type="molecule type" value="Genomic_DNA"/>
</dbReference>
<evidence type="ECO:0000256" key="5">
    <source>
        <dbReference type="ARBA" id="ARBA00022660"/>
    </source>
</evidence>
<dbReference type="InterPro" id="IPR003945">
    <property type="entry name" value="NU5C-like"/>
</dbReference>
<comment type="catalytic activity">
    <reaction evidence="15 16">
        <text>a ubiquinone + NADH + 5 H(+)(in) = a ubiquinol + NAD(+) + 4 H(+)(out)</text>
        <dbReference type="Rhea" id="RHEA:29091"/>
        <dbReference type="Rhea" id="RHEA-COMP:9565"/>
        <dbReference type="Rhea" id="RHEA-COMP:9566"/>
        <dbReference type="ChEBI" id="CHEBI:15378"/>
        <dbReference type="ChEBI" id="CHEBI:16389"/>
        <dbReference type="ChEBI" id="CHEBI:17976"/>
        <dbReference type="ChEBI" id="CHEBI:57540"/>
        <dbReference type="ChEBI" id="CHEBI:57945"/>
        <dbReference type="EC" id="7.1.1.2"/>
    </reaction>
</comment>
<name>A0A0K0LFG7_CORVT</name>
<evidence type="ECO:0000256" key="8">
    <source>
        <dbReference type="ARBA" id="ARBA00022967"/>
    </source>
</evidence>
<dbReference type="InterPro" id="IPR018393">
    <property type="entry name" value="NADHpl_OxRdtase_5_subgr"/>
</dbReference>
<keyword evidence="7" id="KW-0999">Mitochondrion inner membrane</keyword>
<dbReference type="GO" id="GO:0003954">
    <property type="term" value="F:NADH dehydrogenase activity"/>
    <property type="evidence" value="ECO:0007669"/>
    <property type="project" value="TreeGrafter"/>
</dbReference>
<feature type="transmembrane region" description="Helical" evidence="16">
    <location>
        <begin position="446"/>
        <end position="469"/>
    </location>
</feature>
<evidence type="ECO:0000256" key="1">
    <source>
        <dbReference type="ARBA" id="ARBA00004448"/>
    </source>
</evidence>
<evidence type="ECO:0000256" key="2">
    <source>
        <dbReference type="ARBA" id="ARBA00012944"/>
    </source>
</evidence>
<keyword evidence="12 16" id="KW-0830">Ubiquinone</keyword>
<dbReference type="GeneID" id="25192718"/>
<feature type="transmembrane region" description="Helical" evidence="16">
    <location>
        <begin position="403"/>
        <end position="426"/>
    </location>
</feature>
<keyword evidence="11 16" id="KW-0520">NAD</keyword>
<feature type="transmembrane region" description="Helical" evidence="16">
    <location>
        <begin position="330"/>
        <end position="347"/>
    </location>
</feature>
<evidence type="ECO:0000256" key="3">
    <source>
        <dbReference type="ARBA" id="ARBA00021096"/>
    </source>
</evidence>
<dbReference type="InterPro" id="IPR010934">
    <property type="entry name" value="NADH_DH_su5_C"/>
</dbReference>
<evidence type="ECO:0000259" key="18">
    <source>
        <dbReference type="Pfam" id="PF00662"/>
    </source>
</evidence>
<feature type="transmembrane region" description="Helical" evidence="16">
    <location>
        <begin position="84"/>
        <end position="107"/>
    </location>
</feature>
<dbReference type="Pfam" id="PF00361">
    <property type="entry name" value="Proton_antipo_M"/>
    <property type="match status" value="1"/>
</dbReference>
<evidence type="ECO:0000256" key="10">
    <source>
        <dbReference type="ARBA" id="ARBA00022989"/>
    </source>
</evidence>
<feature type="domain" description="NADH:quinone oxidoreductase/Mrp antiporter transmembrane" evidence="17">
    <location>
        <begin position="133"/>
        <end position="409"/>
    </location>
</feature>
<dbReference type="InterPro" id="IPR001516">
    <property type="entry name" value="Proton_antipo_N"/>
</dbReference>
<keyword evidence="14 16" id="KW-0472">Membrane</keyword>
<proteinExistence type="inferred from homology"/>
<feature type="transmembrane region" description="Helical" evidence="16">
    <location>
        <begin position="238"/>
        <end position="258"/>
    </location>
</feature>
<feature type="domain" description="NADH dehydrogenase subunit 5 C-terminal" evidence="19">
    <location>
        <begin position="419"/>
        <end position="596"/>
    </location>
</feature>
<feature type="domain" description="NADH-Ubiquinone oxidoreductase (complex I) chain 5 N-terminal" evidence="18">
    <location>
        <begin position="67"/>
        <end position="117"/>
    </location>
</feature>
<dbReference type="GO" id="GO:0008137">
    <property type="term" value="F:NADH dehydrogenase (ubiquinone) activity"/>
    <property type="evidence" value="ECO:0007669"/>
    <property type="project" value="UniProtKB-EC"/>
</dbReference>
<evidence type="ECO:0000256" key="4">
    <source>
        <dbReference type="ARBA" id="ARBA00022448"/>
    </source>
</evidence>
<sequence>MELWHHLNTLLLLTLFVITGYPLIFKPKKPLPMTIKKAVEWAFYISTIPPICLIMGLANYGSDTWTWISTGSLNINITLQTDQYSAIFISIALFVTWNILQFSIWYMNHDPKINTFFKFILIFLMAMIILVTAGSMLNLFIGWEGVGLLSFLLIGWYHARSQAASAAMQAVMYNRIGDIGFLLAFCWMMKNSSSADLTIALSTTPTTPLLLALITAAASKSAQFTLHPWLASAMEGPTPVSALLHSSTMVVAGVFLLIRIQPLLQQNKMALLTCLCLGTTTSTLAAIAAVKQMDIKKIIAYSTSSQLGLMMTAIGMNLPHLAFTHMCTHAFFKALLFLCSGIIIHALENEQDIRKMGGLHYSLPLTSSCVTIASLALVGFPFMAGFFSKDTIIETMLSSHTNFLAITITLLTTSLSAAYSIRLIFFSFLLHPQSPNTPQPIEDSPLIAYPLMRLALGSVMVGPTILQLIPPNHPPSTTIPIFIKLATLLSTTLGLLLAYDLIMYWKPTLFHSTKNHLFQESYYEFMMHPLLKTSTLLAASFITSHLLEHIILLTFGPKLLKRSNLILFHLMNITHTGLIKLYMTTLLIFLSIILLFPLV</sequence>
<dbReference type="EC" id="7.1.1.2" evidence="2 16"/>
<evidence type="ECO:0000256" key="7">
    <source>
        <dbReference type="ARBA" id="ARBA00022792"/>
    </source>
</evidence>
<protein>
    <recommendedName>
        <fullName evidence="3 16">NADH-ubiquinone oxidoreductase chain 5</fullName>
        <ecNumber evidence="2 16">7.1.1.2</ecNumber>
    </recommendedName>
</protein>
<keyword evidence="4 16" id="KW-0813">Transport</keyword>
<evidence type="ECO:0000313" key="20">
    <source>
        <dbReference type="EMBL" id="AIZ97085.1"/>
    </source>
</evidence>
<evidence type="ECO:0000256" key="13">
    <source>
        <dbReference type="ARBA" id="ARBA00023128"/>
    </source>
</evidence>
<feature type="transmembrane region" description="Helical" evidence="16">
    <location>
        <begin position="536"/>
        <end position="556"/>
    </location>
</feature>
<evidence type="ECO:0000256" key="11">
    <source>
        <dbReference type="ARBA" id="ARBA00023027"/>
    </source>
</evidence>
<dbReference type="Pfam" id="PF06455">
    <property type="entry name" value="NADH5_C"/>
    <property type="match status" value="1"/>
</dbReference>
<evidence type="ECO:0000256" key="14">
    <source>
        <dbReference type="ARBA" id="ARBA00023136"/>
    </source>
</evidence>
<geneLocation type="mitochondrion" evidence="20"/>
<dbReference type="GO" id="GO:0042773">
    <property type="term" value="P:ATP synthesis coupled electron transport"/>
    <property type="evidence" value="ECO:0007669"/>
    <property type="project" value="InterPro"/>
</dbReference>
<keyword evidence="10 16" id="KW-1133">Transmembrane helix</keyword>
<feature type="transmembrane region" description="Helical" evidence="16">
    <location>
        <begin position="270"/>
        <end position="292"/>
    </location>
</feature>
<feature type="transmembrane region" description="Helical" evidence="16">
    <location>
        <begin position="41"/>
        <end position="60"/>
    </location>
</feature>
<dbReference type="GO" id="GO:0015990">
    <property type="term" value="P:electron transport coupled proton transport"/>
    <property type="evidence" value="ECO:0007669"/>
    <property type="project" value="TreeGrafter"/>
</dbReference>
<keyword evidence="13 16" id="KW-0496">Mitochondrion</keyword>
<reference evidence="20" key="1">
    <citation type="submission" date="2014-07" db="EMBL/GenBank/DDBJ databases">
        <title>A systematic study of Ichneumonosoma Meijere, Pelmatops Enderlein, Pseudopelmatops Shiraki and Soita Walker (Diptera: Tephritidae).</title>
        <authorList>
            <person name="Chen X.-L."/>
            <person name="Norrbom A."/>
            <person name="Zhu C.-D."/>
        </authorList>
    </citation>
    <scope>NUCLEOTIDE SEQUENCE</scope>
</reference>
<evidence type="ECO:0000259" key="19">
    <source>
        <dbReference type="Pfam" id="PF06455"/>
    </source>
</evidence>
<keyword evidence="5" id="KW-0679">Respiratory chain</keyword>
<comment type="similarity">
    <text evidence="16">Belongs to the complex I subunit 5 family.</text>
</comment>
<feature type="transmembrane region" description="Helical" evidence="16">
    <location>
        <begin position="298"/>
        <end position="318"/>
    </location>
</feature>
<keyword evidence="6 16" id="KW-0812">Transmembrane</keyword>
<dbReference type="NCBIfam" id="TIGR01974">
    <property type="entry name" value="NDH_I_L"/>
    <property type="match status" value="1"/>
</dbReference>
<feature type="transmembrane region" description="Helical" evidence="16">
    <location>
        <begin position="577"/>
        <end position="598"/>
    </location>
</feature>
<evidence type="ECO:0000256" key="9">
    <source>
        <dbReference type="ARBA" id="ARBA00022982"/>
    </source>
</evidence>
<feature type="transmembrane region" description="Helical" evidence="16">
    <location>
        <begin position="119"/>
        <end position="143"/>
    </location>
</feature>
<evidence type="ECO:0000256" key="15">
    <source>
        <dbReference type="ARBA" id="ARBA00049551"/>
    </source>
</evidence>
<comment type="function">
    <text evidence="16">Core subunit of the mitochondrial membrane respiratory chain NADH dehydrogenase (Complex I) which catalyzes electron transfer from NADH through the respiratory chain, using ubiquinone as an electron acceptor. Essential for the catalytic activity and assembly of complex I.</text>
</comment>
<feature type="transmembrane region" description="Helical" evidence="16">
    <location>
        <begin position="6"/>
        <end position="25"/>
    </location>
</feature>
<evidence type="ECO:0000256" key="12">
    <source>
        <dbReference type="ARBA" id="ARBA00023075"/>
    </source>
</evidence>
<feature type="transmembrane region" description="Helical" evidence="16">
    <location>
        <begin position="359"/>
        <end position="382"/>
    </location>
</feature>
<accession>A0A0K0LFG7</accession>
<dbReference type="Pfam" id="PF00662">
    <property type="entry name" value="Proton_antipo_N"/>
    <property type="match status" value="1"/>
</dbReference>
<dbReference type="PANTHER" id="PTHR42829:SF2">
    <property type="entry name" value="NADH-UBIQUINONE OXIDOREDUCTASE CHAIN 5"/>
    <property type="match status" value="1"/>
</dbReference>
<dbReference type="AlphaFoldDB" id="A0A0K0LFG7"/>
<evidence type="ECO:0000256" key="6">
    <source>
        <dbReference type="ARBA" id="ARBA00022692"/>
    </source>
</evidence>
<evidence type="ECO:0000259" key="17">
    <source>
        <dbReference type="Pfam" id="PF00361"/>
    </source>
</evidence>
<dbReference type="PANTHER" id="PTHR42829">
    <property type="entry name" value="NADH-UBIQUINONE OXIDOREDUCTASE CHAIN 5"/>
    <property type="match status" value="1"/>
</dbReference>
<gene>
    <name evidence="20" type="primary">ND5</name>
</gene>
<feature type="transmembrane region" description="Helical" evidence="16">
    <location>
        <begin position="481"/>
        <end position="505"/>
    </location>
</feature>
<dbReference type="CTD" id="4540"/>
<keyword evidence="9" id="KW-0249">Electron transport</keyword>
<dbReference type="GO" id="GO:0005743">
    <property type="term" value="C:mitochondrial inner membrane"/>
    <property type="evidence" value="ECO:0007669"/>
    <property type="project" value="UniProtKB-SubCell"/>
</dbReference>
<keyword evidence="8" id="KW-1278">Translocase</keyword>
<comment type="subcellular location">
    <subcellularLocation>
        <location evidence="1">Mitochondrion inner membrane</location>
        <topology evidence="1">Multi-pass membrane protein</topology>
    </subcellularLocation>
</comment>
<evidence type="ECO:0000256" key="16">
    <source>
        <dbReference type="RuleBase" id="RU003404"/>
    </source>
</evidence>
<organism evidence="20">
    <name type="scientific">Cornufer vitianus</name>
    <name type="common">Fiji ground frog</name>
    <name type="synonym">Hylodes vitianus</name>
    <dbReference type="NCBI Taxonomy" id="1582976"/>
    <lineage>
        <taxon>Eukaryota</taxon>
        <taxon>Metazoa</taxon>
        <taxon>Chordata</taxon>
        <taxon>Craniata</taxon>
        <taxon>Vertebrata</taxon>
        <taxon>Euteleostomi</taxon>
        <taxon>Amphibia</taxon>
        <taxon>Batrachia</taxon>
        <taxon>Anura</taxon>
        <taxon>Neobatrachia</taxon>
        <taxon>Ranoidea</taxon>
        <taxon>Ceratobatrachidae</taxon>
        <taxon>Ceratobatrachinae</taxon>
        <taxon>Cornufer</taxon>
    </lineage>
</organism>
<dbReference type="RefSeq" id="YP_009160974.1">
    <property type="nucleotide sequence ID" value="NC_027671.1"/>
</dbReference>
<dbReference type="InterPro" id="IPR001750">
    <property type="entry name" value="ND/Mrp_TM"/>
</dbReference>
<feature type="transmembrane region" description="Helical" evidence="16">
    <location>
        <begin position="197"/>
        <end position="218"/>
    </location>
</feature>